<dbReference type="InterPro" id="IPR028098">
    <property type="entry name" value="Glyco_trans_4-like_N"/>
</dbReference>
<dbReference type="AlphaFoldDB" id="X0VA49"/>
<sequence length="194" mass="22765">MKVLLITPSPPEYLGGLALFTKDLAINLEKNDIQVDILTSTLSKKGPIYDKIGENINVLKQKVYLFPDNDNFLRIKNPLFFILKFLKKNAEKYDLIHVHSYIYFSTIQTFFYKLLFKRKNRRIPIILHFHGGIQTEDFIASTLMEKLMLLFKKYIFDIIIGKVMIQKANSIISVSKDDLLAINRVFRIKRKDYN</sequence>
<protein>
    <recommendedName>
        <fullName evidence="1">Glycosyltransferase subfamily 4-like N-terminal domain-containing protein</fullName>
    </recommendedName>
</protein>
<evidence type="ECO:0000313" key="2">
    <source>
        <dbReference type="EMBL" id="GAG14984.1"/>
    </source>
</evidence>
<dbReference type="Pfam" id="PF13439">
    <property type="entry name" value="Glyco_transf_4"/>
    <property type="match status" value="1"/>
</dbReference>
<organism evidence="2">
    <name type="scientific">marine sediment metagenome</name>
    <dbReference type="NCBI Taxonomy" id="412755"/>
    <lineage>
        <taxon>unclassified sequences</taxon>
        <taxon>metagenomes</taxon>
        <taxon>ecological metagenomes</taxon>
    </lineage>
</organism>
<evidence type="ECO:0000259" key="1">
    <source>
        <dbReference type="Pfam" id="PF13439"/>
    </source>
</evidence>
<feature type="non-terminal residue" evidence="2">
    <location>
        <position position="194"/>
    </location>
</feature>
<proteinExistence type="predicted"/>
<dbReference type="EMBL" id="BARS01039033">
    <property type="protein sequence ID" value="GAG14984.1"/>
    <property type="molecule type" value="Genomic_DNA"/>
</dbReference>
<gene>
    <name evidence="2" type="ORF">S01H1_59660</name>
</gene>
<dbReference type="Gene3D" id="3.40.50.2000">
    <property type="entry name" value="Glycogen Phosphorylase B"/>
    <property type="match status" value="1"/>
</dbReference>
<comment type="caution">
    <text evidence="2">The sequence shown here is derived from an EMBL/GenBank/DDBJ whole genome shotgun (WGS) entry which is preliminary data.</text>
</comment>
<accession>X0VA49</accession>
<dbReference type="SUPFAM" id="SSF53756">
    <property type="entry name" value="UDP-Glycosyltransferase/glycogen phosphorylase"/>
    <property type="match status" value="1"/>
</dbReference>
<feature type="domain" description="Glycosyltransferase subfamily 4-like N-terminal" evidence="1">
    <location>
        <begin position="15"/>
        <end position="190"/>
    </location>
</feature>
<name>X0VA49_9ZZZZ</name>
<reference evidence="2" key="1">
    <citation type="journal article" date="2014" name="Front. Microbiol.">
        <title>High frequency of phylogenetically diverse reductive dehalogenase-homologous genes in deep subseafloor sedimentary metagenomes.</title>
        <authorList>
            <person name="Kawai M."/>
            <person name="Futagami T."/>
            <person name="Toyoda A."/>
            <person name="Takaki Y."/>
            <person name="Nishi S."/>
            <person name="Hori S."/>
            <person name="Arai W."/>
            <person name="Tsubouchi T."/>
            <person name="Morono Y."/>
            <person name="Uchiyama I."/>
            <person name="Ito T."/>
            <person name="Fujiyama A."/>
            <person name="Inagaki F."/>
            <person name="Takami H."/>
        </authorList>
    </citation>
    <scope>NUCLEOTIDE SEQUENCE</scope>
    <source>
        <strain evidence="2">Expedition CK06-06</strain>
    </source>
</reference>